<dbReference type="EnsemblMetazoa" id="SSS_2110s_mrna">
    <property type="protein sequence ID" value="KAF7496205.1"/>
    <property type="gene ID" value="SSS_2110"/>
</dbReference>
<reference evidence="7" key="2">
    <citation type="submission" date="2020-01" db="EMBL/GenBank/DDBJ databases">
        <authorList>
            <person name="Korhonen P.K.K."/>
            <person name="Guangxu M.G."/>
            <person name="Wang T.W."/>
            <person name="Stroehlein A.J.S."/>
            <person name="Young N.D."/>
            <person name="Ang C.-S.A."/>
            <person name="Fernando D.W.F."/>
            <person name="Lu H.L."/>
            <person name="Taylor S.T."/>
            <person name="Ehtesham M.E.M."/>
            <person name="Najaraj S.H.N."/>
            <person name="Harsha G.H.G."/>
            <person name="Madugundu A.M."/>
            <person name="Renuse S.R."/>
            <person name="Holt D.H."/>
            <person name="Pandey A.P."/>
            <person name="Papenfuss A.P."/>
            <person name="Gasser R.B.G."/>
            <person name="Fischer K.F."/>
        </authorList>
    </citation>
    <scope>NUCLEOTIDE SEQUENCE</scope>
    <source>
        <strain evidence="7">SSS_KF_BRIS2020</strain>
    </source>
</reference>
<feature type="chain" id="PRO_5038259421" evidence="5">
    <location>
        <begin position="27"/>
        <end position="263"/>
    </location>
</feature>
<dbReference type="PROSITE" id="PS50240">
    <property type="entry name" value="TRYPSIN_DOM"/>
    <property type="match status" value="1"/>
</dbReference>
<dbReference type="InterPro" id="IPR050430">
    <property type="entry name" value="Peptidase_S1"/>
</dbReference>
<proteinExistence type="predicted"/>
<dbReference type="PANTHER" id="PTHR24276">
    <property type="entry name" value="POLYSERASE-RELATED"/>
    <property type="match status" value="1"/>
</dbReference>
<feature type="domain" description="Peptidase S1" evidence="6">
    <location>
        <begin position="27"/>
        <end position="255"/>
    </location>
</feature>
<dbReference type="Pfam" id="PF00089">
    <property type="entry name" value="Trypsin"/>
    <property type="match status" value="1"/>
</dbReference>
<dbReference type="GO" id="GO:0004252">
    <property type="term" value="F:serine-type endopeptidase activity"/>
    <property type="evidence" value="ECO:0007669"/>
    <property type="project" value="InterPro"/>
</dbReference>
<dbReference type="OrthoDB" id="546450at2759"/>
<dbReference type="EMBL" id="WVUK01000020">
    <property type="protein sequence ID" value="KAF7496205.1"/>
    <property type="molecule type" value="Genomic_DNA"/>
</dbReference>
<dbReference type="AlphaFoldDB" id="A0A834RHI5"/>
<gene>
    <name evidence="7" type="ORF">SSS_2110</name>
</gene>
<evidence type="ECO:0000313" key="9">
    <source>
        <dbReference type="Proteomes" id="UP000070412"/>
    </source>
</evidence>
<evidence type="ECO:0000256" key="3">
    <source>
        <dbReference type="ARBA" id="ARBA00022825"/>
    </source>
</evidence>
<keyword evidence="2" id="KW-0378">Hydrolase</keyword>
<evidence type="ECO:0000256" key="2">
    <source>
        <dbReference type="ARBA" id="ARBA00022801"/>
    </source>
</evidence>
<dbReference type="InterPro" id="IPR009003">
    <property type="entry name" value="Peptidase_S1_PA"/>
</dbReference>
<protein>
    <submittedName>
        <fullName evidence="7">Mite allergen Eur m 3</fullName>
    </submittedName>
</protein>
<dbReference type="CDD" id="cd00190">
    <property type="entry name" value="Tryp_SPc"/>
    <property type="match status" value="1"/>
</dbReference>
<sequence>MSCLLSSFSLVMLVVFAVLEPNPSTAIIGGKKSDITKEPWTVGVLVDEKPFCGGSILTANFVITAAQCVDGAKPSDISIHYGSSYRTTQGTSVMAKKIYIVRYHPLTMQNNYAVIETEMPIKLDDKTSKKIELPSLLYDPEPDTSVLVSGWGSTNFKSLEYSGDLMEANFTVVDRKSCEEQYKQIEADKYIYDGVFCAGGEYDETYIGYGDAGDPAVQNGTLVGVASYISSMPSEFPSVFLRVGYYVLDIKDIISGKVKPQEY</sequence>
<keyword evidence="3" id="KW-0720">Serine protease</keyword>
<evidence type="ECO:0000313" key="7">
    <source>
        <dbReference type="EMBL" id="KAF7496205.1"/>
    </source>
</evidence>
<evidence type="ECO:0000259" key="6">
    <source>
        <dbReference type="PROSITE" id="PS50240"/>
    </source>
</evidence>
<dbReference type="Gene3D" id="2.40.10.10">
    <property type="entry name" value="Trypsin-like serine proteases"/>
    <property type="match status" value="2"/>
</dbReference>
<accession>A0A834RHI5</accession>
<keyword evidence="1" id="KW-0645">Protease</keyword>
<evidence type="ECO:0000256" key="1">
    <source>
        <dbReference type="ARBA" id="ARBA00022670"/>
    </source>
</evidence>
<evidence type="ECO:0000256" key="4">
    <source>
        <dbReference type="ARBA" id="ARBA00023157"/>
    </source>
</evidence>
<dbReference type="GO" id="GO:0006508">
    <property type="term" value="P:proteolysis"/>
    <property type="evidence" value="ECO:0007669"/>
    <property type="project" value="UniProtKB-KW"/>
</dbReference>
<dbReference type="Proteomes" id="UP000070412">
    <property type="component" value="Unassembled WGS sequence"/>
</dbReference>
<dbReference type="InterPro" id="IPR043504">
    <property type="entry name" value="Peptidase_S1_PA_chymotrypsin"/>
</dbReference>
<evidence type="ECO:0000313" key="8">
    <source>
        <dbReference type="EnsemblMetazoa" id="KAF7496205.1"/>
    </source>
</evidence>
<feature type="signal peptide" evidence="5">
    <location>
        <begin position="1"/>
        <end position="26"/>
    </location>
</feature>
<dbReference type="InterPro" id="IPR001254">
    <property type="entry name" value="Trypsin_dom"/>
</dbReference>
<reference evidence="8" key="3">
    <citation type="submission" date="2022-06" db="UniProtKB">
        <authorList>
            <consortium name="EnsemblMetazoa"/>
        </authorList>
    </citation>
    <scope>IDENTIFICATION</scope>
</reference>
<dbReference type="PANTHER" id="PTHR24276:SF91">
    <property type="entry name" value="AT26814P-RELATED"/>
    <property type="match status" value="1"/>
</dbReference>
<organism evidence="7">
    <name type="scientific">Sarcoptes scabiei</name>
    <name type="common">Itch mite</name>
    <name type="synonym">Acarus scabiei</name>
    <dbReference type="NCBI Taxonomy" id="52283"/>
    <lineage>
        <taxon>Eukaryota</taxon>
        <taxon>Metazoa</taxon>
        <taxon>Ecdysozoa</taxon>
        <taxon>Arthropoda</taxon>
        <taxon>Chelicerata</taxon>
        <taxon>Arachnida</taxon>
        <taxon>Acari</taxon>
        <taxon>Acariformes</taxon>
        <taxon>Sarcoptiformes</taxon>
        <taxon>Astigmata</taxon>
        <taxon>Psoroptidia</taxon>
        <taxon>Sarcoptoidea</taxon>
        <taxon>Sarcoptidae</taxon>
        <taxon>Sarcoptinae</taxon>
        <taxon>Sarcoptes</taxon>
    </lineage>
</organism>
<dbReference type="SMART" id="SM00020">
    <property type="entry name" value="Tryp_SPc"/>
    <property type="match status" value="1"/>
</dbReference>
<name>A0A834RHI5_SARSC</name>
<keyword evidence="4" id="KW-1015">Disulfide bond</keyword>
<evidence type="ECO:0000256" key="5">
    <source>
        <dbReference type="SAM" id="SignalP"/>
    </source>
</evidence>
<dbReference type="SUPFAM" id="SSF50494">
    <property type="entry name" value="Trypsin-like serine proteases"/>
    <property type="match status" value="1"/>
</dbReference>
<keyword evidence="9" id="KW-1185">Reference proteome</keyword>
<keyword evidence="5" id="KW-0732">Signal</keyword>
<reference evidence="9" key="1">
    <citation type="journal article" date="2020" name="PLoS Negl. Trop. Dis.">
        <title>High-quality nuclear genome for Sarcoptes scabiei-A critical resource for a neglected parasite.</title>
        <authorList>
            <person name="Korhonen P.K."/>
            <person name="Gasser R.B."/>
            <person name="Ma G."/>
            <person name="Wang T."/>
            <person name="Stroehlein A.J."/>
            <person name="Young N.D."/>
            <person name="Ang C.S."/>
            <person name="Fernando D.D."/>
            <person name="Lu H.C."/>
            <person name="Taylor S."/>
            <person name="Reynolds S.L."/>
            <person name="Mofiz E."/>
            <person name="Najaraj S.H."/>
            <person name="Gowda H."/>
            <person name="Madugundu A."/>
            <person name="Renuse S."/>
            <person name="Holt D."/>
            <person name="Pandey A."/>
            <person name="Papenfuss A.T."/>
            <person name="Fischer K."/>
        </authorList>
    </citation>
    <scope>NUCLEOTIDE SEQUENCE [LARGE SCALE GENOMIC DNA]</scope>
</reference>